<evidence type="ECO:0000256" key="2">
    <source>
        <dbReference type="ARBA" id="ARBA00022801"/>
    </source>
</evidence>
<evidence type="ECO:0000256" key="1">
    <source>
        <dbReference type="ARBA" id="ARBA00022670"/>
    </source>
</evidence>
<name>A0ABR1WQA7_9PEZI</name>
<feature type="domain" description="Peptidase S8/S53" evidence="6">
    <location>
        <begin position="537"/>
        <end position="751"/>
    </location>
</feature>
<dbReference type="Proteomes" id="UP001433268">
    <property type="component" value="Unassembled WGS sequence"/>
</dbReference>
<feature type="active site" description="Charge relay system" evidence="4">
    <location>
        <position position="584"/>
    </location>
</feature>
<evidence type="ECO:0000259" key="7">
    <source>
        <dbReference type="Pfam" id="PF24476"/>
    </source>
</evidence>
<dbReference type="EMBL" id="JAQQWN010000005">
    <property type="protein sequence ID" value="KAK8085711.1"/>
    <property type="molecule type" value="Genomic_DNA"/>
</dbReference>
<feature type="compositionally biased region" description="Polar residues" evidence="5">
    <location>
        <begin position="492"/>
        <end position="501"/>
    </location>
</feature>
<dbReference type="Gene3D" id="3.40.50.200">
    <property type="entry name" value="Peptidase S8/S53 domain"/>
    <property type="match status" value="1"/>
</dbReference>
<evidence type="ECO:0008006" key="10">
    <source>
        <dbReference type="Google" id="ProtNLM"/>
    </source>
</evidence>
<dbReference type="Pfam" id="PF00082">
    <property type="entry name" value="Peptidase_S8"/>
    <property type="match status" value="1"/>
</dbReference>
<comment type="similarity">
    <text evidence="4">Belongs to the peptidase S8 family.</text>
</comment>
<comment type="caution">
    <text evidence="8">The sequence shown here is derived from an EMBL/GenBank/DDBJ whole genome shotgun (WGS) entry which is preliminary data.</text>
</comment>
<dbReference type="RefSeq" id="XP_066670220.1">
    <property type="nucleotide sequence ID" value="XM_066811297.1"/>
</dbReference>
<dbReference type="GeneID" id="92044357"/>
<sequence length="843" mass="94905">MLMRPKEEKRPRKNSRDQQWLHLKRLSINKEAEEVKNRILEFLQKGKQRIRSDIVKRLQKCVKTLDLPQTEDEVPVQGITVVLRPNTGTSMKEDINEGAGSLYNVLRSYHLCEREGSLGKITTQVRINGCNRVESWSTEFGVLFLSHPHSRGSRWKEAQISISTEGPDPLRSTNTKHRVRFNDDAISEPSSAPPPQFTALSCDDFCNHVSVLDQAQLRLSAQQGQLAFGRRLDPSREWLPDHQAVSLADIIRDRKDVLGERMKAILAYSLVKAVWQFYDSDFLGGGLSKNDVYFLFERRDGFQGIFVNEPMLVAHFDASPSTVSPIDQGGIHDMPKMLALGILLLEIETRTPIEEHREDPDLNPGDTIDMDTDYRIARRLVDLKNNQNVIFEMQPTSPLRTVLPLCVVAGRLQNTVDEHARRSKETNSSDRASQTRRIRNTIFSEVVQPLKEWCELFGDITKVKGIRKLSTNRSIGLSPSGYGRTHVPESPAPQQAGSSPRSELKGLREASRKWFSEYGRLSKILEPDGTKRDIGYKRVRIAVLDTGIDSDEYDYLEEMDMIGGYRDFVTLCVDGPKQDERGKHGTIAATLLGKMCPTAVLLLARVLETKVAREKEVQNVVDAIDWAIQEQADIITMAIGFSTHNNVVEAAVRRARSSGILLFSAASNQRNTSDIYCPANMDDCVFGIFAANAGNREARALNPSMAPAGGRRAHCFALFGEDLEWDEQQPLVRGSSYSTSMAAGLAALLLQFSRQRVDSAGDGADQRPIDLTSLKEMPGMMAVFRKMANKDGSCDCIRPWSLLRPGYEPKFAEQIEIEKSKRAQRDWIRLTIEQCLESRYHTN</sequence>
<dbReference type="InterPro" id="IPR000209">
    <property type="entry name" value="Peptidase_S8/S53_dom"/>
</dbReference>
<feature type="active site" description="Charge relay system" evidence="4">
    <location>
        <position position="736"/>
    </location>
</feature>
<feature type="region of interest" description="Disordered" evidence="5">
    <location>
        <begin position="477"/>
        <end position="504"/>
    </location>
</feature>
<dbReference type="SUPFAM" id="SSF52743">
    <property type="entry name" value="Subtilisin-like"/>
    <property type="match status" value="1"/>
</dbReference>
<keyword evidence="1 4" id="KW-0645">Protease</keyword>
<dbReference type="Pfam" id="PF24476">
    <property type="entry name" value="DUF7580"/>
    <property type="match status" value="1"/>
</dbReference>
<protein>
    <recommendedName>
        <fullName evidence="10">Peptidase S8/S53 domain-containing protein</fullName>
    </recommendedName>
</protein>
<proteinExistence type="inferred from homology"/>
<evidence type="ECO:0000313" key="9">
    <source>
        <dbReference type="Proteomes" id="UP001433268"/>
    </source>
</evidence>
<dbReference type="InterPro" id="IPR015500">
    <property type="entry name" value="Peptidase_S8_subtilisin-rel"/>
</dbReference>
<gene>
    <name evidence="8" type="ORF">PG997_006982</name>
</gene>
<evidence type="ECO:0000256" key="3">
    <source>
        <dbReference type="ARBA" id="ARBA00022825"/>
    </source>
</evidence>
<dbReference type="PANTHER" id="PTHR35186">
    <property type="entry name" value="ANK_REP_REGION DOMAIN-CONTAINING PROTEIN"/>
    <property type="match status" value="1"/>
</dbReference>
<dbReference type="PROSITE" id="PS51892">
    <property type="entry name" value="SUBTILASE"/>
    <property type="match status" value="1"/>
</dbReference>
<reference evidence="8 9" key="1">
    <citation type="submission" date="2023-01" db="EMBL/GenBank/DDBJ databases">
        <title>Analysis of 21 Apiospora genomes using comparative genomics revels a genus with tremendous synthesis potential of carbohydrate active enzymes and secondary metabolites.</title>
        <authorList>
            <person name="Sorensen T."/>
        </authorList>
    </citation>
    <scope>NUCLEOTIDE SEQUENCE [LARGE SCALE GENOMIC DNA]</scope>
    <source>
        <strain evidence="8 9">CBS 114990</strain>
    </source>
</reference>
<dbReference type="PRINTS" id="PR00723">
    <property type="entry name" value="SUBTILISIN"/>
</dbReference>
<accession>A0ABR1WQA7</accession>
<keyword evidence="9" id="KW-1185">Reference proteome</keyword>
<evidence type="ECO:0000256" key="5">
    <source>
        <dbReference type="SAM" id="MobiDB-lite"/>
    </source>
</evidence>
<keyword evidence="2 4" id="KW-0378">Hydrolase</keyword>
<dbReference type="PANTHER" id="PTHR35186:SF4">
    <property type="entry name" value="PRION-INHIBITION AND PROPAGATION HELO DOMAIN-CONTAINING PROTEIN"/>
    <property type="match status" value="1"/>
</dbReference>
<feature type="active site" description="Charge relay system" evidence="4">
    <location>
        <position position="545"/>
    </location>
</feature>
<dbReference type="InterPro" id="IPR036852">
    <property type="entry name" value="Peptidase_S8/S53_dom_sf"/>
</dbReference>
<dbReference type="InterPro" id="IPR056002">
    <property type="entry name" value="DUF7580"/>
</dbReference>
<keyword evidence="3 4" id="KW-0720">Serine protease</keyword>
<evidence type="ECO:0000313" key="8">
    <source>
        <dbReference type="EMBL" id="KAK8085711.1"/>
    </source>
</evidence>
<evidence type="ECO:0000256" key="4">
    <source>
        <dbReference type="PROSITE-ProRule" id="PRU01240"/>
    </source>
</evidence>
<feature type="domain" description="DUF7580" evidence="7">
    <location>
        <begin position="137"/>
        <end position="452"/>
    </location>
</feature>
<organism evidence="8 9">
    <name type="scientific">Apiospora hydei</name>
    <dbReference type="NCBI Taxonomy" id="1337664"/>
    <lineage>
        <taxon>Eukaryota</taxon>
        <taxon>Fungi</taxon>
        <taxon>Dikarya</taxon>
        <taxon>Ascomycota</taxon>
        <taxon>Pezizomycotina</taxon>
        <taxon>Sordariomycetes</taxon>
        <taxon>Xylariomycetidae</taxon>
        <taxon>Amphisphaeriales</taxon>
        <taxon>Apiosporaceae</taxon>
        <taxon>Apiospora</taxon>
    </lineage>
</organism>
<evidence type="ECO:0000259" key="6">
    <source>
        <dbReference type="Pfam" id="PF00082"/>
    </source>
</evidence>